<keyword evidence="6" id="KW-0560">Oxidoreductase</keyword>
<evidence type="ECO:0000313" key="8">
    <source>
        <dbReference type="EMBL" id="MDZ8120222.1"/>
    </source>
</evidence>
<accession>A0ABU5N1B3</accession>
<dbReference type="SUPFAM" id="SSF51735">
    <property type="entry name" value="NAD(P)-binding Rossmann-fold domains"/>
    <property type="match status" value="1"/>
</dbReference>
<dbReference type="RefSeq" id="WP_322609996.1">
    <property type="nucleotide sequence ID" value="NZ_JARVCO010000012.1"/>
</dbReference>
<evidence type="ECO:0000256" key="1">
    <source>
        <dbReference type="ARBA" id="ARBA00004781"/>
    </source>
</evidence>
<dbReference type="Gene3D" id="3.40.50.720">
    <property type="entry name" value="NAD(P)-binding Rossmann-like Domain"/>
    <property type="match status" value="1"/>
</dbReference>
<evidence type="ECO:0000313" key="9">
    <source>
        <dbReference type="Proteomes" id="UP001290861"/>
    </source>
</evidence>
<dbReference type="InterPro" id="IPR029903">
    <property type="entry name" value="RmlD-like-bd"/>
</dbReference>
<comment type="caution">
    <text evidence="8">The sequence shown here is derived from an EMBL/GenBank/DDBJ whole genome shotgun (WGS) entry which is preliminary data.</text>
</comment>
<dbReference type="CDD" id="cd05254">
    <property type="entry name" value="dTDP_HR_like_SDR_e"/>
    <property type="match status" value="1"/>
</dbReference>
<gene>
    <name evidence="8" type="ORF">P9H32_16450</name>
</gene>
<dbReference type="PANTHER" id="PTHR10491:SF4">
    <property type="entry name" value="METHIONINE ADENOSYLTRANSFERASE 2 SUBUNIT BETA"/>
    <property type="match status" value="1"/>
</dbReference>
<evidence type="ECO:0000259" key="7">
    <source>
        <dbReference type="Pfam" id="PF04321"/>
    </source>
</evidence>
<protein>
    <recommendedName>
        <fullName evidence="4 6">dTDP-4-dehydrorhamnose reductase</fullName>
        <ecNumber evidence="3 6">1.1.1.133</ecNumber>
    </recommendedName>
</protein>
<dbReference type="EC" id="1.1.1.133" evidence="3 6"/>
<comment type="catalytic activity">
    <reaction evidence="5">
        <text>dTDP-beta-L-rhamnose + NADP(+) = dTDP-4-dehydro-beta-L-rhamnose + NADPH + H(+)</text>
        <dbReference type="Rhea" id="RHEA:21796"/>
        <dbReference type="ChEBI" id="CHEBI:15378"/>
        <dbReference type="ChEBI" id="CHEBI:57510"/>
        <dbReference type="ChEBI" id="CHEBI:57783"/>
        <dbReference type="ChEBI" id="CHEBI:58349"/>
        <dbReference type="ChEBI" id="CHEBI:62830"/>
        <dbReference type="EC" id="1.1.1.133"/>
    </reaction>
</comment>
<dbReference type="Pfam" id="PF04321">
    <property type="entry name" value="RmlD_sub_bind"/>
    <property type="match status" value="1"/>
</dbReference>
<evidence type="ECO:0000256" key="3">
    <source>
        <dbReference type="ARBA" id="ARBA00012929"/>
    </source>
</evidence>
<dbReference type="PANTHER" id="PTHR10491">
    <property type="entry name" value="DTDP-4-DEHYDRORHAMNOSE REDUCTASE"/>
    <property type="match status" value="1"/>
</dbReference>
<feature type="domain" description="RmlD-like substrate binding" evidence="7">
    <location>
        <begin position="1"/>
        <end position="287"/>
    </location>
</feature>
<reference evidence="8 9" key="1">
    <citation type="journal article" date="2024" name="Appl. Environ. Microbiol.">
        <title>Pontiella agarivorans sp. nov., a novel marine anaerobic bacterium capable of degrading macroalgal polysaccharides and fixing nitrogen.</title>
        <authorList>
            <person name="Liu N."/>
            <person name="Kivenson V."/>
            <person name="Peng X."/>
            <person name="Cui Z."/>
            <person name="Lankiewicz T.S."/>
            <person name="Gosselin K.M."/>
            <person name="English C.J."/>
            <person name="Blair E.M."/>
            <person name="O'Malley M.A."/>
            <person name="Valentine D.L."/>
        </authorList>
    </citation>
    <scope>NUCLEOTIDE SEQUENCE [LARGE SCALE GENOMIC DNA]</scope>
    <source>
        <strain evidence="8 9">NLcol2</strain>
    </source>
</reference>
<evidence type="ECO:0000256" key="6">
    <source>
        <dbReference type="RuleBase" id="RU364082"/>
    </source>
</evidence>
<keyword evidence="6" id="KW-0521">NADP</keyword>
<dbReference type="EMBL" id="JARVCO010000012">
    <property type="protein sequence ID" value="MDZ8120222.1"/>
    <property type="molecule type" value="Genomic_DNA"/>
</dbReference>
<evidence type="ECO:0000256" key="2">
    <source>
        <dbReference type="ARBA" id="ARBA00010944"/>
    </source>
</evidence>
<organism evidence="8 9">
    <name type="scientific">Pontiella agarivorans</name>
    <dbReference type="NCBI Taxonomy" id="3038953"/>
    <lineage>
        <taxon>Bacteria</taxon>
        <taxon>Pseudomonadati</taxon>
        <taxon>Kiritimatiellota</taxon>
        <taxon>Kiritimatiellia</taxon>
        <taxon>Kiritimatiellales</taxon>
        <taxon>Pontiellaceae</taxon>
        <taxon>Pontiella</taxon>
    </lineage>
</organism>
<comment type="similarity">
    <text evidence="2 6">Belongs to the dTDP-4-dehydrorhamnose reductase family.</text>
</comment>
<evidence type="ECO:0000256" key="4">
    <source>
        <dbReference type="ARBA" id="ARBA00017099"/>
    </source>
</evidence>
<dbReference type="InterPro" id="IPR005913">
    <property type="entry name" value="dTDP_dehydrorham_reduct"/>
</dbReference>
<proteinExistence type="inferred from homology"/>
<dbReference type="Proteomes" id="UP001290861">
    <property type="component" value="Unassembled WGS sequence"/>
</dbReference>
<keyword evidence="9" id="KW-1185">Reference proteome</keyword>
<comment type="function">
    <text evidence="6">Catalyzes the reduction of dTDP-6-deoxy-L-lyxo-4-hexulose to yield dTDP-L-rhamnose.</text>
</comment>
<comment type="pathway">
    <text evidence="1 6">Carbohydrate biosynthesis; dTDP-L-rhamnose biosynthesis.</text>
</comment>
<evidence type="ECO:0000256" key="5">
    <source>
        <dbReference type="ARBA" id="ARBA00048200"/>
    </source>
</evidence>
<name>A0ABU5N1B3_9BACT</name>
<dbReference type="InterPro" id="IPR036291">
    <property type="entry name" value="NAD(P)-bd_dom_sf"/>
</dbReference>
<sequence>MNIMITGASGLLGRACTTAFADLDPVTCAWSRAQGNDLKLDLTDALAVRAAFDQIKPDLIIHTAAERKPDICENRQDLTQRLNVDATRTIATCAAEFGAKMIYISTDYVFDGTQPPYAVDAETNPLNFYGQTKRDGELATLSASADHIVLRVPILYGEVENIEESPVTLMLYKLLNPAPAAEDHWAIRFPTYVGDIAATLRNGLPTLGKASGIYHFSGNEALTKFEMLRIMGEALHLNTEHISANLDPPSGAPRPKNCRLDLSRLAACTQLQQTPFSQNIGRILSSYLKGTHHA</sequence>